<dbReference type="InterPro" id="IPR012001">
    <property type="entry name" value="Thiamin_PyroP_enz_TPP-bd_dom"/>
</dbReference>
<organism evidence="8 9">
    <name type="scientific">Pseudonocardia abyssalis</name>
    <dbReference type="NCBI Taxonomy" id="2792008"/>
    <lineage>
        <taxon>Bacteria</taxon>
        <taxon>Bacillati</taxon>
        <taxon>Actinomycetota</taxon>
        <taxon>Actinomycetes</taxon>
        <taxon>Pseudonocardiales</taxon>
        <taxon>Pseudonocardiaceae</taxon>
        <taxon>Pseudonocardia</taxon>
    </lineage>
</organism>
<gene>
    <name evidence="8" type="ORF">I4I81_10830</name>
</gene>
<evidence type="ECO:0000259" key="7">
    <source>
        <dbReference type="Pfam" id="PF02776"/>
    </source>
</evidence>
<dbReference type="InterPro" id="IPR011766">
    <property type="entry name" value="TPP_enzyme_TPP-bd"/>
</dbReference>
<dbReference type="Pfam" id="PF02776">
    <property type="entry name" value="TPP_enzyme_N"/>
    <property type="match status" value="1"/>
</dbReference>
<evidence type="ECO:0000259" key="5">
    <source>
        <dbReference type="Pfam" id="PF00205"/>
    </source>
</evidence>
<dbReference type="EMBL" id="JADQDK010000001">
    <property type="protein sequence ID" value="MBW0134750.1"/>
    <property type="molecule type" value="Genomic_DNA"/>
</dbReference>
<dbReference type="Proteomes" id="UP000694287">
    <property type="component" value="Unassembled WGS sequence"/>
</dbReference>
<dbReference type="Pfam" id="PF02775">
    <property type="entry name" value="TPP_enzyme_C"/>
    <property type="match status" value="1"/>
</dbReference>
<evidence type="ECO:0000256" key="3">
    <source>
        <dbReference type="ARBA" id="ARBA00023052"/>
    </source>
</evidence>
<name>A0ABS6UR88_9PSEU</name>
<keyword evidence="9" id="KW-1185">Reference proteome</keyword>
<accession>A0ABS6UR88</accession>
<evidence type="ECO:0000256" key="2">
    <source>
        <dbReference type="ARBA" id="ARBA00007812"/>
    </source>
</evidence>
<comment type="cofactor">
    <cofactor evidence="1">
        <name>thiamine diphosphate</name>
        <dbReference type="ChEBI" id="CHEBI:58937"/>
    </cofactor>
</comment>
<dbReference type="PANTHER" id="PTHR18968">
    <property type="entry name" value="THIAMINE PYROPHOSPHATE ENZYMES"/>
    <property type="match status" value="1"/>
</dbReference>
<feature type="domain" description="Thiamine pyrophosphate enzyme N-terminal TPP-binding" evidence="7">
    <location>
        <begin position="8"/>
        <end position="119"/>
    </location>
</feature>
<sequence>MSDQVWPAQIAVETMQAHGVRAMFGLTGGHIQALQDFAYRGGIDVHQVRHEQAGAHAADGFARTTRTPGVCFGTAGPGMTNMVTGIYMAHLAQSPMVCLLGGHKLRESGRGSLQEADAEKVLGSVTKWTARCTTPEQTGFYLTKAFRDAMTPPYGPVAIEFPLDTFNFEPGSRAAQVGHSAAVAPALVRPRVAPESARMDEIADLLAAAERPLLVAGDKVHWDRSGPLLAALAERAALPVSLRRMARGAIDESHPLVVPAAVRKPLIRDADLVILLGLDVGYFESFGTWRTGARFVQVSSDPGEFALHLPTSVEVQADTTSALEGLLERLGDGPPAARPDWTGRLTAARAAWRAGLDEEAGQRSAERPIHPRTLAGELSGGLLRDVPVVLDSFTGSSFLSEHLALNAGAQMLDSGYSAAVGHGVGMGIGAAVGTGGPVFVMMGDGGIGIGGGDIETSARYGLPVVYMVYNDGGFCAGLENYCYGKDFSLLGPKARGGFNFTPDIRYDRMYETVGAHVEHVTEPDQIRGAVERSFESGRTAVIDVQASRDVAHPLYDSAYAKEMFWHLPREEMQEPARAQHVDHHYPKFH</sequence>
<reference evidence="8 9" key="1">
    <citation type="submission" date="2020-11" db="EMBL/GenBank/DDBJ databases">
        <title>Pseudonocardia abyssalis sp. nov. and Pseudonocardia oceani sp. nov., description and phylogenomic analysis of two novel actinomycetes isolated from the deep Southern Ocean.</title>
        <authorList>
            <person name="Parra J."/>
        </authorList>
    </citation>
    <scope>NUCLEOTIDE SEQUENCE [LARGE SCALE GENOMIC DNA]</scope>
    <source>
        <strain evidence="8 9">KRD-168</strain>
    </source>
</reference>
<evidence type="ECO:0000259" key="6">
    <source>
        <dbReference type="Pfam" id="PF02775"/>
    </source>
</evidence>
<evidence type="ECO:0000313" key="9">
    <source>
        <dbReference type="Proteomes" id="UP000694287"/>
    </source>
</evidence>
<evidence type="ECO:0000256" key="1">
    <source>
        <dbReference type="ARBA" id="ARBA00001964"/>
    </source>
</evidence>
<comment type="similarity">
    <text evidence="2 4">Belongs to the TPP enzyme family.</text>
</comment>
<evidence type="ECO:0000313" key="8">
    <source>
        <dbReference type="EMBL" id="MBW0134750.1"/>
    </source>
</evidence>
<keyword evidence="3 4" id="KW-0786">Thiamine pyrophosphate</keyword>
<dbReference type="CDD" id="cd07035">
    <property type="entry name" value="TPP_PYR_POX_like"/>
    <property type="match status" value="1"/>
</dbReference>
<dbReference type="InterPro" id="IPR045229">
    <property type="entry name" value="TPP_enz"/>
</dbReference>
<dbReference type="Pfam" id="PF00205">
    <property type="entry name" value="TPP_enzyme_M"/>
    <property type="match status" value="1"/>
</dbReference>
<feature type="domain" description="Thiamine pyrophosphate enzyme TPP-binding" evidence="6">
    <location>
        <begin position="399"/>
        <end position="544"/>
    </location>
</feature>
<evidence type="ECO:0000256" key="4">
    <source>
        <dbReference type="RuleBase" id="RU362132"/>
    </source>
</evidence>
<dbReference type="PANTHER" id="PTHR18968:SF166">
    <property type="entry name" value="2-HYDROXYACYL-COA LYASE 2"/>
    <property type="match status" value="1"/>
</dbReference>
<dbReference type="RefSeq" id="WP_218603491.1">
    <property type="nucleotide sequence ID" value="NZ_JADQDJ010000133.1"/>
</dbReference>
<protein>
    <submittedName>
        <fullName evidence="8">Thiamine pyrophosphate-binding protein</fullName>
    </submittedName>
</protein>
<dbReference type="InterPro" id="IPR012000">
    <property type="entry name" value="Thiamin_PyroP_enz_cen_dom"/>
</dbReference>
<feature type="domain" description="Thiamine pyrophosphate enzyme central" evidence="5">
    <location>
        <begin position="200"/>
        <end position="326"/>
    </location>
</feature>
<proteinExistence type="inferred from homology"/>
<comment type="caution">
    <text evidence="8">The sequence shown here is derived from an EMBL/GenBank/DDBJ whole genome shotgun (WGS) entry which is preliminary data.</text>
</comment>